<keyword evidence="3" id="KW-1185">Reference proteome</keyword>
<reference evidence="2 3" key="1">
    <citation type="journal article" date="2014" name="Science">
        <title>Plant genetics. Early allopolyploid evolution in the post-Neolithic Brassica napus oilseed genome.</title>
        <authorList>
            <person name="Chalhoub B."/>
            <person name="Denoeud F."/>
            <person name="Liu S."/>
            <person name="Parkin I.A."/>
            <person name="Tang H."/>
            <person name="Wang X."/>
            <person name="Chiquet J."/>
            <person name="Belcram H."/>
            <person name="Tong C."/>
            <person name="Samans B."/>
            <person name="Correa M."/>
            <person name="Da Silva C."/>
            <person name="Just J."/>
            <person name="Falentin C."/>
            <person name="Koh C.S."/>
            <person name="Le Clainche I."/>
            <person name="Bernard M."/>
            <person name="Bento P."/>
            <person name="Noel B."/>
            <person name="Labadie K."/>
            <person name="Alberti A."/>
            <person name="Charles M."/>
            <person name="Arnaud D."/>
            <person name="Guo H."/>
            <person name="Daviaud C."/>
            <person name="Alamery S."/>
            <person name="Jabbari K."/>
            <person name="Zhao M."/>
            <person name="Edger P.P."/>
            <person name="Chelaifa H."/>
            <person name="Tack D."/>
            <person name="Lassalle G."/>
            <person name="Mestiri I."/>
            <person name="Schnel N."/>
            <person name="Le Paslier M.C."/>
            <person name="Fan G."/>
            <person name="Renault V."/>
            <person name="Bayer P.E."/>
            <person name="Golicz A.A."/>
            <person name="Manoli S."/>
            <person name="Lee T.H."/>
            <person name="Thi V.H."/>
            <person name="Chalabi S."/>
            <person name="Hu Q."/>
            <person name="Fan C."/>
            <person name="Tollenaere R."/>
            <person name="Lu Y."/>
            <person name="Battail C."/>
            <person name="Shen J."/>
            <person name="Sidebottom C.H."/>
            <person name="Wang X."/>
            <person name="Canaguier A."/>
            <person name="Chauveau A."/>
            <person name="Berard A."/>
            <person name="Deniot G."/>
            <person name="Guan M."/>
            <person name="Liu Z."/>
            <person name="Sun F."/>
            <person name="Lim Y.P."/>
            <person name="Lyons E."/>
            <person name="Town C.D."/>
            <person name="Bancroft I."/>
            <person name="Wang X."/>
            <person name="Meng J."/>
            <person name="Ma J."/>
            <person name="Pires J.C."/>
            <person name="King G.J."/>
            <person name="Brunel D."/>
            <person name="Delourme R."/>
            <person name="Renard M."/>
            <person name="Aury J.M."/>
            <person name="Adams K.L."/>
            <person name="Batley J."/>
            <person name="Snowdon R.J."/>
            <person name="Tost J."/>
            <person name="Edwards D."/>
            <person name="Zhou Y."/>
            <person name="Hua W."/>
            <person name="Sharpe A.G."/>
            <person name="Paterson A.H."/>
            <person name="Guan C."/>
            <person name="Wincker P."/>
        </authorList>
    </citation>
    <scope>NUCLEOTIDE SEQUENCE [LARGE SCALE GENOMIC DNA]</scope>
    <source>
        <strain evidence="3">cv. Darmor-bzh</strain>
    </source>
</reference>
<dbReference type="Gramene" id="CDY56977">
    <property type="protein sequence ID" value="CDY56977"/>
    <property type="gene ID" value="GSBRNA2T00020391001"/>
</dbReference>
<dbReference type="AlphaFoldDB" id="A0A078IY61"/>
<feature type="compositionally biased region" description="Polar residues" evidence="1">
    <location>
        <begin position="11"/>
        <end position="47"/>
    </location>
</feature>
<sequence>MPDYSLPDYPTQATTGNQPQTADHTTINSIDEFNPQTKTIHETTGSQPKAADHTTMNAIDELSPKKKQYRKPRSTPQAQPQPTKVSSQDNSPHSPSGETISPFVSQYNAQRFSANRGDITTDEADLIINSVIKSTEQAHPSLNPMSPHNNSTHHYSPKTKTMPQTSTPPSPLKTPKSKTPLTSTIKQQDTNHDQPTKDIEICSAPPRLYPVNLSPKQIASIPTRISHVRKPVPIQTPRQLGFVAHATTVNDFASQATSKTTSKTSTSDQEHSDPLLEATSALVYVSDSSPSKKLPAHVPSGPEEYIAKLLLSSPPVPATMLFAPIDPQLWEDFHNTLQHHQDILHINSYTTAFKNSSLIRLAIPGEWTDSTCRRLCDLEV</sequence>
<feature type="region of interest" description="Disordered" evidence="1">
    <location>
        <begin position="253"/>
        <end position="273"/>
    </location>
</feature>
<gene>
    <name evidence="2" type="primary">BnaCnng31460D</name>
    <name evidence="2" type="ORF">GSBRNA2T00020391001</name>
</gene>
<evidence type="ECO:0000256" key="1">
    <source>
        <dbReference type="SAM" id="MobiDB-lite"/>
    </source>
</evidence>
<evidence type="ECO:0000313" key="3">
    <source>
        <dbReference type="Proteomes" id="UP000028999"/>
    </source>
</evidence>
<evidence type="ECO:0000313" key="2">
    <source>
        <dbReference type="EMBL" id="CDY56977.1"/>
    </source>
</evidence>
<protein>
    <submittedName>
        <fullName evidence="2">BnaCnng31460D protein</fullName>
    </submittedName>
</protein>
<feature type="region of interest" description="Disordered" evidence="1">
    <location>
        <begin position="1"/>
        <end position="109"/>
    </location>
</feature>
<organism evidence="2 3">
    <name type="scientific">Brassica napus</name>
    <name type="common">Rape</name>
    <dbReference type="NCBI Taxonomy" id="3708"/>
    <lineage>
        <taxon>Eukaryota</taxon>
        <taxon>Viridiplantae</taxon>
        <taxon>Streptophyta</taxon>
        <taxon>Embryophyta</taxon>
        <taxon>Tracheophyta</taxon>
        <taxon>Spermatophyta</taxon>
        <taxon>Magnoliopsida</taxon>
        <taxon>eudicotyledons</taxon>
        <taxon>Gunneridae</taxon>
        <taxon>Pentapetalae</taxon>
        <taxon>rosids</taxon>
        <taxon>malvids</taxon>
        <taxon>Brassicales</taxon>
        <taxon>Brassicaceae</taxon>
        <taxon>Brassiceae</taxon>
        <taxon>Brassica</taxon>
    </lineage>
</organism>
<accession>A0A078IY61</accession>
<proteinExistence type="predicted"/>
<name>A0A078IY61_BRANA</name>
<dbReference type="EMBL" id="LK033538">
    <property type="protein sequence ID" value="CDY56977.1"/>
    <property type="molecule type" value="Genomic_DNA"/>
</dbReference>
<feature type="compositionally biased region" description="Low complexity" evidence="1">
    <location>
        <begin position="257"/>
        <end position="267"/>
    </location>
</feature>
<dbReference type="PaxDb" id="3708-A0A078IY61"/>
<feature type="compositionally biased region" description="Low complexity" evidence="1">
    <location>
        <begin position="173"/>
        <end position="184"/>
    </location>
</feature>
<feature type="compositionally biased region" description="Polar residues" evidence="1">
    <location>
        <begin position="138"/>
        <end position="164"/>
    </location>
</feature>
<feature type="compositionally biased region" description="Polar residues" evidence="1">
    <location>
        <begin position="74"/>
        <end position="109"/>
    </location>
</feature>
<feature type="region of interest" description="Disordered" evidence="1">
    <location>
        <begin position="138"/>
        <end position="197"/>
    </location>
</feature>
<dbReference type="Proteomes" id="UP000028999">
    <property type="component" value="Unassembled WGS sequence"/>
</dbReference>